<keyword evidence="2" id="KW-1133">Transmembrane helix</keyword>
<dbReference type="SUPFAM" id="SSF82171">
    <property type="entry name" value="DPP6 N-terminal domain-like"/>
    <property type="match status" value="1"/>
</dbReference>
<evidence type="ECO:0000256" key="2">
    <source>
        <dbReference type="SAM" id="Phobius"/>
    </source>
</evidence>
<dbReference type="AlphaFoldDB" id="A0A3M9X3U4"/>
<dbReference type="InterPro" id="IPR001680">
    <property type="entry name" value="WD40_rpt"/>
</dbReference>
<feature type="domain" description="Thoeris protein ThsB TIR-like" evidence="3">
    <location>
        <begin position="35"/>
        <end position="88"/>
    </location>
</feature>
<evidence type="ECO:0000259" key="3">
    <source>
        <dbReference type="Pfam" id="PF08937"/>
    </source>
</evidence>
<protein>
    <recommendedName>
        <fullName evidence="3">Thoeris protein ThsB TIR-like domain-containing protein</fullName>
    </recommendedName>
</protein>
<organism evidence="4 5">
    <name type="scientific">Mesorhizobium japonicum</name>
    <dbReference type="NCBI Taxonomy" id="2066070"/>
    <lineage>
        <taxon>Bacteria</taxon>
        <taxon>Pseudomonadati</taxon>
        <taxon>Pseudomonadota</taxon>
        <taxon>Alphaproteobacteria</taxon>
        <taxon>Hyphomicrobiales</taxon>
        <taxon>Phyllobacteriaceae</taxon>
        <taxon>Mesorhizobium</taxon>
    </lineage>
</organism>
<dbReference type="Gene3D" id="3.40.50.10140">
    <property type="entry name" value="Toll/interleukin-1 receptor homology (TIR) domain"/>
    <property type="match status" value="1"/>
</dbReference>
<feature type="transmembrane region" description="Helical" evidence="2">
    <location>
        <begin position="162"/>
        <end position="185"/>
    </location>
</feature>
<dbReference type="InterPro" id="IPR015032">
    <property type="entry name" value="ThsB__TIR-like_domain"/>
</dbReference>
<dbReference type="Pfam" id="PF08937">
    <property type="entry name" value="ThsB_TIR"/>
    <property type="match status" value="1"/>
</dbReference>
<evidence type="ECO:0000313" key="4">
    <source>
        <dbReference type="EMBL" id="RNJ42392.1"/>
    </source>
</evidence>
<keyword evidence="2" id="KW-0472">Membrane</keyword>
<keyword evidence="2" id="KW-0812">Transmembrane</keyword>
<dbReference type="SUPFAM" id="SSF52200">
    <property type="entry name" value="Toll/Interleukin receptor TIR domain"/>
    <property type="match status" value="1"/>
</dbReference>
<keyword evidence="1" id="KW-0853">WD repeat</keyword>
<reference evidence="4 5" key="1">
    <citation type="journal article" date="2018" name="Mol. Plant Microbe Interact.">
        <title>Taxonomically Different Co-Microsymbionts of a Relict Legume, Oxytropis popoviana, Have Complementary Sets of Symbiotic Genes and Together Increase the Efficiency of Plant Nodulation.</title>
        <authorList>
            <person name="Safronova V."/>
            <person name="Belimov A."/>
            <person name="Sazanova A."/>
            <person name="Chirak E."/>
            <person name="Verkhozina A."/>
            <person name="Kuznetsova I."/>
            <person name="Andronov E."/>
            <person name="Puhalsky J."/>
            <person name="Tikhonovich I."/>
        </authorList>
    </citation>
    <scope>NUCLEOTIDE SEQUENCE [LARGE SCALE GENOMIC DNA]</scope>
    <source>
        <strain evidence="4 5">Opo-235</strain>
    </source>
</reference>
<comment type="caution">
    <text evidence="4">The sequence shown here is derived from an EMBL/GenBank/DDBJ whole genome shotgun (WGS) entry which is preliminary data.</text>
</comment>
<dbReference type="Pfam" id="PF00400">
    <property type="entry name" value="WD40"/>
    <property type="match status" value="1"/>
</dbReference>
<dbReference type="InterPro" id="IPR015943">
    <property type="entry name" value="WD40/YVTN_repeat-like_dom_sf"/>
</dbReference>
<evidence type="ECO:0000313" key="5">
    <source>
        <dbReference type="Proteomes" id="UP000275436"/>
    </source>
</evidence>
<name>A0A3M9X3U4_9HYPH</name>
<sequence length="512" mass="55442">MQAAIENYRTPGRLVERGIAPRTGTIFRDEEELPAAADLSAEIREALENSEYLIVVCSPRTPGSVWVGRDIELFRELGKGDRILSCLIEGEPAASFPPALSPAGIGANEAAAEPLAADFRPANGLGRRATWRIARLKLMAGLLGCDFDELVVREQIRRVRMLIASGIAALAVVATIAAFAVFAWIQRNEAQAQRAEAIHQRDAALLTQSRFLTDLTNKEDDKGNASLGILLALEALPKNWSDRERPYYPPAMAGLYRAATAERELLTIGPGGKIGTTLVSDAELSPDGSRLLVGGSDGSVELWNPAVQRRLGTWAVAAKPVRHIAFGRDRRYALAAAGPSIYRVDLVSGKVDRVITLGFEDFASNDFSTPENINIDEMWPNSDGGRIVVLSDGVVQLWTSGPNGYIEHQAMRLVSGMLFYHYAVSPDSRFIATGDGISGEVTVVDLETTSRRQIKLADYGQPQGSYSATFDGSGDRLLIGGSKAAILIDLKTMERKATLTDHLGSVLRRTGR</sequence>
<dbReference type="PANTHER" id="PTHR19879:SF9">
    <property type="entry name" value="TRANSCRIPTION INITIATION FACTOR TFIID SUBUNIT 5"/>
    <property type="match status" value="1"/>
</dbReference>
<evidence type="ECO:0000256" key="1">
    <source>
        <dbReference type="PROSITE-ProRule" id="PRU00221"/>
    </source>
</evidence>
<dbReference type="Proteomes" id="UP000275436">
    <property type="component" value="Unassembled WGS sequence"/>
</dbReference>
<dbReference type="Gene3D" id="2.130.10.10">
    <property type="entry name" value="YVTN repeat-like/Quinoprotein amine dehydrogenase"/>
    <property type="match status" value="2"/>
</dbReference>
<feature type="repeat" description="WD" evidence="1">
    <location>
        <begin position="279"/>
        <end position="304"/>
    </location>
</feature>
<dbReference type="PANTHER" id="PTHR19879">
    <property type="entry name" value="TRANSCRIPTION INITIATION FACTOR TFIID"/>
    <property type="match status" value="1"/>
</dbReference>
<dbReference type="InterPro" id="IPR035897">
    <property type="entry name" value="Toll_tir_struct_dom_sf"/>
</dbReference>
<dbReference type="PROSITE" id="PS50082">
    <property type="entry name" value="WD_REPEATS_2"/>
    <property type="match status" value="1"/>
</dbReference>
<gene>
    <name evidence="4" type="ORF">DNR46_28765</name>
</gene>
<dbReference type="EMBL" id="QKOD01000011">
    <property type="protein sequence ID" value="RNJ42392.1"/>
    <property type="molecule type" value="Genomic_DNA"/>
</dbReference>
<accession>A0A3M9X3U4</accession>
<proteinExistence type="predicted"/>